<name>A0AA86PFX6_9EUKA</name>
<gene>
    <name evidence="2" type="ORF">HINF_LOCUS24294</name>
    <name evidence="1" type="ORF">HINF_LOCUS25528</name>
</gene>
<dbReference type="Proteomes" id="UP001642409">
    <property type="component" value="Unassembled WGS sequence"/>
</dbReference>
<evidence type="ECO:0000313" key="3">
    <source>
        <dbReference type="Proteomes" id="UP001642409"/>
    </source>
</evidence>
<sequence>MINNSRNNQNEHILVAYNMLDNIFTRVTDIFINQHNIANYVTLGSAGFQLKNEILVKLFGPDFPSRMISYYEEFSSKNKLSFEYKQMIFNSNLIKIFDVQFQRAESRFHGVQQRIVSGCNKINAAIGALMLLESKISMCYENSFEGEVVQ</sequence>
<reference evidence="2 3" key="2">
    <citation type="submission" date="2024-07" db="EMBL/GenBank/DDBJ databases">
        <authorList>
            <person name="Akdeniz Z."/>
        </authorList>
    </citation>
    <scope>NUCLEOTIDE SEQUENCE [LARGE SCALE GENOMIC DNA]</scope>
</reference>
<proteinExistence type="predicted"/>
<protein>
    <submittedName>
        <fullName evidence="2">Hypothetical_protein</fullName>
    </submittedName>
</protein>
<dbReference type="EMBL" id="CAXDID020000071">
    <property type="protein sequence ID" value="CAL6014500.1"/>
    <property type="molecule type" value="Genomic_DNA"/>
</dbReference>
<organism evidence="1">
    <name type="scientific">Hexamita inflata</name>
    <dbReference type="NCBI Taxonomy" id="28002"/>
    <lineage>
        <taxon>Eukaryota</taxon>
        <taxon>Metamonada</taxon>
        <taxon>Diplomonadida</taxon>
        <taxon>Hexamitidae</taxon>
        <taxon>Hexamitinae</taxon>
        <taxon>Hexamita</taxon>
    </lineage>
</organism>
<comment type="caution">
    <text evidence="1">The sequence shown here is derived from an EMBL/GenBank/DDBJ whole genome shotgun (WGS) entry which is preliminary data.</text>
</comment>
<reference evidence="1" key="1">
    <citation type="submission" date="2023-06" db="EMBL/GenBank/DDBJ databases">
        <authorList>
            <person name="Kurt Z."/>
        </authorList>
    </citation>
    <scope>NUCLEOTIDE SEQUENCE</scope>
</reference>
<evidence type="ECO:0000313" key="1">
    <source>
        <dbReference type="EMBL" id="CAI9937883.1"/>
    </source>
</evidence>
<keyword evidence="3" id="KW-1185">Reference proteome</keyword>
<dbReference type="AlphaFoldDB" id="A0AA86PFX6"/>
<accession>A0AA86PFX6</accession>
<dbReference type="EMBL" id="CATOUU010000653">
    <property type="protein sequence ID" value="CAI9937883.1"/>
    <property type="molecule type" value="Genomic_DNA"/>
</dbReference>
<evidence type="ECO:0000313" key="2">
    <source>
        <dbReference type="EMBL" id="CAL6014500.1"/>
    </source>
</evidence>